<dbReference type="PROSITE" id="PS01129">
    <property type="entry name" value="PSI_RLU"/>
    <property type="match status" value="1"/>
</dbReference>
<dbReference type="PANTHER" id="PTHR21600">
    <property type="entry name" value="MITOCHONDRIAL RNA PSEUDOURIDINE SYNTHASE"/>
    <property type="match status" value="1"/>
</dbReference>
<sequence length="297" mass="32865">MDRHLELVAETGGLRLDKFVSEKDPELPRVRVRALIEGGQITLNGRQVKPSHLVKTGDCIEVTIPPPPPSDIIPEAIPLRIIYEDNDLAVIIKPAGLTTHPAPGHPGGTLLNAIVSLYPELSEAEGDRPGIVHRLDKDTSGLMVIARSRRAQAALSDQFKRREVTKVYLVLVKGRVEPTAGIIDAAIGRHPGTRNKMAVTESGREARSQYLVAKYFRHYTLLEVRIFTGRTHQIRVHFSAIGYPVVGDETYGVRSEIFPRQFVHAHRLKFKQPSTGAILEFTSELPPDLAAPLSRLV</sequence>
<evidence type="ECO:0000313" key="9">
    <source>
        <dbReference type="Proteomes" id="UP000053947"/>
    </source>
</evidence>
<comment type="function">
    <text evidence="6">Responsible for synthesis of pseudouridine from uracil.</text>
</comment>
<organism evidence="8 9">
    <name type="scientific">Dehalogenimonas alkenigignens</name>
    <dbReference type="NCBI Taxonomy" id="1217799"/>
    <lineage>
        <taxon>Bacteria</taxon>
        <taxon>Bacillati</taxon>
        <taxon>Chloroflexota</taxon>
        <taxon>Dehalococcoidia</taxon>
        <taxon>Dehalococcoidales</taxon>
        <taxon>Dehalococcoidaceae</taxon>
        <taxon>Dehalogenimonas</taxon>
    </lineage>
</organism>
<dbReference type="Gene3D" id="3.10.290.10">
    <property type="entry name" value="RNA-binding S4 domain"/>
    <property type="match status" value="1"/>
</dbReference>
<dbReference type="Pfam" id="PF00849">
    <property type="entry name" value="PseudoU_synth_2"/>
    <property type="match status" value="1"/>
</dbReference>
<comment type="catalytic activity">
    <reaction evidence="1 6">
        <text>a uridine in RNA = a pseudouridine in RNA</text>
        <dbReference type="Rhea" id="RHEA:48348"/>
        <dbReference type="Rhea" id="RHEA-COMP:12068"/>
        <dbReference type="Rhea" id="RHEA-COMP:12069"/>
        <dbReference type="ChEBI" id="CHEBI:65314"/>
        <dbReference type="ChEBI" id="CHEBI:65315"/>
    </reaction>
</comment>
<dbReference type="InterPro" id="IPR006145">
    <property type="entry name" value="PsdUridine_synth_RsuA/RluA"/>
</dbReference>
<dbReference type="AlphaFoldDB" id="A0A0W0GG60"/>
<dbReference type="GO" id="GO:0003723">
    <property type="term" value="F:RNA binding"/>
    <property type="evidence" value="ECO:0007669"/>
    <property type="project" value="UniProtKB-KW"/>
</dbReference>
<proteinExistence type="inferred from homology"/>
<keyword evidence="5" id="KW-0694">RNA-binding</keyword>
<dbReference type="CDD" id="cd02869">
    <property type="entry name" value="PseudoU_synth_RluA_like"/>
    <property type="match status" value="1"/>
</dbReference>
<dbReference type="Proteomes" id="UP000053947">
    <property type="component" value="Unassembled WGS sequence"/>
</dbReference>
<dbReference type="InterPro" id="IPR006225">
    <property type="entry name" value="PsdUridine_synth_RluC/D"/>
</dbReference>
<dbReference type="PANTHER" id="PTHR21600:SF44">
    <property type="entry name" value="RIBOSOMAL LARGE SUBUNIT PSEUDOURIDINE SYNTHASE D"/>
    <property type="match status" value="1"/>
</dbReference>
<evidence type="ECO:0000313" key="8">
    <source>
        <dbReference type="EMBL" id="KTB47531.1"/>
    </source>
</evidence>
<evidence type="ECO:0000259" key="7">
    <source>
        <dbReference type="SMART" id="SM00363"/>
    </source>
</evidence>
<dbReference type="InterPro" id="IPR002942">
    <property type="entry name" value="S4_RNA-bd"/>
</dbReference>
<dbReference type="InterPro" id="IPR020103">
    <property type="entry name" value="PsdUridine_synth_cat_dom_sf"/>
</dbReference>
<evidence type="ECO:0000256" key="5">
    <source>
        <dbReference type="PROSITE-ProRule" id="PRU00182"/>
    </source>
</evidence>
<dbReference type="EMBL" id="LFDV01000002">
    <property type="protein sequence ID" value="KTB47531.1"/>
    <property type="molecule type" value="Genomic_DNA"/>
</dbReference>
<dbReference type="STRING" id="1217799.DEALK_03760"/>
<feature type="domain" description="RNA-binding S4" evidence="7">
    <location>
        <begin position="14"/>
        <end position="73"/>
    </location>
</feature>
<dbReference type="Pfam" id="PF01479">
    <property type="entry name" value="S4"/>
    <property type="match status" value="1"/>
</dbReference>
<gene>
    <name evidence="8" type="ORF">DEALK_03760</name>
</gene>
<dbReference type="InterPro" id="IPR050188">
    <property type="entry name" value="RluA_PseudoU_synthase"/>
</dbReference>
<feature type="active site" evidence="4">
    <location>
        <position position="136"/>
    </location>
</feature>
<dbReference type="PROSITE" id="PS50889">
    <property type="entry name" value="S4"/>
    <property type="match status" value="1"/>
</dbReference>
<dbReference type="SMART" id="SM00363">
    <property type="entry name" value="S4"/>
    <property type="match status" value="1"/>
</dbReference>
<evidence type="ECO:0000256" key="1">
    <source>
        <dbReference type="ARBA" id="ARBA00000073"/>
    </source>
</evidence>
<dbReference type="EC" id="5.4.99.-" evidence="6"/>
<comment type="caution">
    <text evidence="8">The sequence shown here is derived from an EMBL/GenBank/DDBJ whole genome shotgun (WGS) entry which is preliminary data.</text>
</comment>
<comment type="similarity">
    <text evidence="2 6">Belongs to the pseudouridine synthase RluA family.</text>
</comment>
<evidence type="ECO:0000256" key="2">
    <source>
        <dbReference type="ARBA" id="ARBA00010876"/>
    </source>
</evidence>
<keyword evidence="3 6" id="KW-0413">Isomerase</keyword>
<dbReference type="CDD" id="cd00165">
    <property type="entry name" value="S4"/>
    <property type="match status" value="1"/>
</dbReference>
<dbReference type="RefSeq" id="WP_186007568.1">
    <property type="nucleotide sequence ID" value="NZ_KQ758903.1"/>
</dbReference>
<evidence type="ECO:0000256" key="4">
    <source>
        <dbReference type="PIRSR" id="PIRSR606225-1"/>
    </source>
</evidence>
<keyword evidence="9" id="KW-1185">Reference proteome</keyword>
<dbReference type="Gene3D" id="3.30.2350.10">
    <property type="entry name" value="Pseudouridine synthase"/>
    <property type="match status" value="1"/>
</dbReference>
<evidence type="ECO:0000256" key="6">
    <source>
        <dbReference type="RuleBase" id="RU362028"/>
    </source>
</evidence>
<dbReference type="InterPro" id="IPR006224">
    <property type="entry name" value="PsdUridine_synth_RluA-like_CS"/>
</dbReference>
<evidence type="ECO:0000256" key="3">
    <source>
        <dbReference type="ARBA" id="ARBA00023235"/>
    </source>
</evidence>
<dbReference type="SUPFAM" id="SSF55120">
    <property type="entry name" value="Pseudouridine synthase"/>
    <property type="match status" value="1"/>
</dbReference>
<dbReference type="SUPFAM" id="SSF55174">
    <property type="entry name" value="Alpha-L RNA-binding motif"/>
    <property type="match status" value="1"/>
</dbReference>
<dbReference type="PATRIC" id="fig|1217799.6.peg.390"/>
<dbReference type="GO" id="GO:0120159">
    <property type="term" value="F:rRNA pseudouridine synthase activity"/>
    <property type="evidence" value="ECO:0007669"/>
    <property type="project" value="UniProtKB-ARBA"/>
</dbReference>
<name>A0A0W0GG60_9CHLR</name>
<reference evidence="8 9" key="1">
    <citation type="submission" date="2015-06" db="EMBL/GenBank/DDBJ databases">
        <title>Genome sequence of the organohalide-respiring Dehalogenimonas alkenigignens type strain (IP3-3T).</title>
        <authorList>
            <person name="Key T.A."/>
            <person name="Richmond D.P."/>
            <person name="Bowman K.S."/>
            <person name="Cho Y.-J."/>
            <person name="Chun J."/>
            <person name="da Costa M.S."/>
            <person name="Rainey F.A."/>
            <person name="Moe W.M."/>
        </authorList>
    </citation>
    <scope>NUCLEOTIDE SEQUENCE [LARGE SCALE GENOMIC DNA]</scope>
    <source>
        <strain evidence="8 9">IP3-3</strain>
    </source>
</reference>
<accession>A0A0W0GG60</accession>
<dbReference type="NCBIfam" id="TIGR00005">
    <property type="entry name" value="rluA_subfam"/>
    <property type="match status" value="1"/>
</dbReference>
<dbReference type="GO" id="GO:0000455">
    <property type="term" value="P:enzyme-directed rRNA pseudouridine synthesis"/>
    <property type="evidence" value="ECO:0007669"/>
    <property type="project" value="TreeGrafter"/>
</dbReference>
<protein>
    <recommendedName>
        <fullName evidence="6">Pseudouridine synthase</fullName>
        <ecNumber evidence="6">5.4.99.-</ecNumber>
    </recommendedName>
</protein>
<dbReference type="InterPro" id="IPR036986">
    <property type="entry name" value="S4_RNA-bd_sf"/>
</dbReference>